<dbReference type="Gene3D" id="1.25.40.20">
    <property type="entry name" value="Ankyrin repeat-containing domain"/>
    <property type="match status" value="1"/>
</dbReference>
<dbReference type="PROSITE" id="PS50297">
    <property type="entry name" value="ANK_REP_REGION"/>
    <property type="match status" value="1"/>
</dbReference>
<keyword evidence="4" id="KW-1185">Reference proteome</keyword>
<feature type="repeat" description="ANK" evidence="1">
    <location>
        <begin position="41"/>
        <end position="73"/>
    </location>
</feature>
<dbReference type="AlphaFoldDB" id="A0A653D5Z5"/>
<dbReference type="GO" id="GO:0030160">
    <property type="term" value="F:synaptic receptor adaptor activity"/>
    <property type="evidence" value="ECO:0007669"/>
    <property type="project" value="TreeGrafter"/>
</dbReference>
<dbReference type="Pfam" id="PF12796">
    <property type="entry name" value="Ank_2"/>
    <property type="match status" value="1"/>
</dbReference>
<evidence type="ECO:0000256" key="1">
    <source>
        <dbReference type="PROSITE-ProRule" id="PRU00023"/>
    </source>
</evidence>
<dbReference type="Proteomes" id="UP000410492">
    <property type="component" value="Unassembled WGS sequence"/>
</dbReference>
<feature type="compositionally biased region" description="Low complexity" evidence="2">
    <location>
        <begin position="162"/>
        <end position="180"/>
    </location>
</feature>
<dbReference type="InterPro" id="IPR002110">
    <property type="entry name" value="Ankyrin_rpt"/>
</dbReference>
<name>A0A653D5Z5_CALMS</name>
<dbReference type="SUPFAM" id="SSF48403">
    <property type="entry name" value="Ankyrin repeat"/>
    <property type="match status" value="1"/>
</dbReference>
<feature type="non-terminal residue" evidence="3">
    <location>
        <position position="266"/>
    </location>
</feature>
<dbReference type="GO" id="GO:0035255">
    <property type="term" value="F:ionotropic glutamate receptor binding"/>
    <property type="evidence" value="ECO:0007669"/>
    <property type="project" value="TreeGrafter"/>
</dbReference>
<dbReference type="PANTHER" id="PTHR24135">
    <property type="entry name" value="SH3 AND MULTIPLE ANKYRIN REPEAT DOMAINS PROTEIN"/>
    <property type="match status" value="1"/>
</dbReference>
<dbReference type="GO" id="GO:0014069">
    <property type="term" value="C:postsynaptic density"/>
    <property type="evidence" value="ECO:0007669"/>
    <property type="project" value="TreeGrafter"/>
</dbReference>
<evidence type="ECO:0000313" key="3">
    <source>
        <dbReference type="EMBL" id="VEN55604.1"/>
    </source>
</evidence>
<sequence length="266" mass="27019">MVPWGVAAFQIGICNACKNDLLAHLEHLLFYGADMNARNASGNTPLHVCAVNGQDSCARQLLFRGADRLALNYANQTPCQVAVIAGNMELAELIQNYRQEDVVPFRGPPAYNPRRRSAAFACSGGATISATCWTARSPSLCGLSSAAGSPRPLPASSGGGSTSSASSSLSGKDQQSSIQSSGGGGVHLSLYEPDTASIVTDKSLGDTSDIISDSSGVGTANSDTTTCSATGGGAGGTHGAMGVLMPAGSTVVCVQPFQAEEEGQLT</sequence>
<gene>
    <name evidence="3" type="ORF">CALMAC_LOCUS14741</name>
</gene>
<organism evidence="3 4">
    <name type="scientific">Callosobruchus maculatus</name>
    <name type="common">Southern cowpea weevil</name>
    <name type="synonym">Pulse bruchid</name>
    <dbReference type="NCBI Taxonomy" id="64391"/>
    <lineage>
        <taxon>Eukaryota</taxon>
        <taxon>Metazoa</taxon>
        <taxon>Ecdysozoa</taxon>
        <taxon>Arthropoda</taxon>
        <taxon>Hexapoda</taxon>
        <taxon>Insecta</taxon>
        <taxon>Pterygota</taxon>
        <taxon>Neoptera</taxon>
        <taxon>Endopterygota</taxon>
        <taxon>Coleoptera</taxon>
        <taxon>Polyphaga</taxon>
        <taxon>Cucujiformia</taxon>
        <taxon>Chrysomeloidea</taxon>
        <taxon>Chrysomelidae</taxon>
        <taxon>Bruchinae</taxon>
        <taxon>Bruchini</taxon>
        <taxon>Callosobruchus</taxon>
    </lineage>
</organism>
<evidence type="ECO:0000313" key="4">
    <source>
        <dbReference type="Proteomes" id="UP000410492"/>
    </source>
</evidence>
<feature type="region of interest" description="Disordered" evidence="2">
    <location>
        <begin position="146"/>
        <end position="186"/>
    </location>
</feature>
<protein>
    <submittedName>
        <fullName evidence="3">Uncharacterized protein</fullName>
    </submittedName>
</protein>
<keyword evidence="1" id="KW-0040">ANK repeat</keyword>
<dbReference type="InterPro" id="IPR036770">
    <property type="entry name" value="Ankyrin_rpt-contain_sf"/>
</dbReference>
<proteinExistence type="predicted"/>
<dbReference type="GO" id="GO:0045211">
    <property type="term" value="C:postsynaptic membrane"/>
    <property type="evidence" value="ECO:0007669"/>
    <property type="project" value="TreeGrafter"/>
</dbReference>
<dbReference type="PANTHER" id="PTHR24135:SF28">
    <property type="entry name" value="LD13733P"/>
    <property type="match status" value="1"/>
</dbReference>
<dbReference type="SMART" id="SM00248">
    <property type="entry name" value="ANK"/>
    <property type="match status" value="3"/>
</dbReference>
<accession>A0A653D5Z5</accession>
<dbReference type="OrthoDB" id="445896at2759"/>
<dbReference type="GO" id="GO:0043197">
    <property type="term" value="C:dendritic spine"/>
    <property type="evidence" value="ECO:0007669"/>
    <property type="project" value="TreeGrafter"/>
</dbReference>
<dbReference type="InterPro" id="IPR051569">
    <property type="entry name" value="SHANK"/>
</dbReference>
<dbReference type="PROSITE" id="PS50088">
    <property type="entry name" value="ANK_REPEAT"/>
    <property type="match status" value="1"/>
</dbReference>
<evidence type="ECO:0000256" key="2">
    <source>
        <dbReference type="SAM" id="MobiDB-lite"/>
    </source>
</evidence>
<dbReference type="EMBL" id="CAACVG010010346">
    <property type="protein sequence ID" value="VEN55604.1"/>
    <property type="molecule type" value="Genomic_DNA"/>
</dbReference>
<reference evidence="3 4" key="1">
    <citation type="submission" date="2019-01" db="EMBL/GenBank/DDBJ databases">
        <authorList>
            <person name="Sayadi A."/>
        </authorList>
    </citation>
    <scope>NUCLEOTIDE SEQUENCE [LARGE SCALE GENOMIC DNA]</scope>
</reference>